<evidence type="ECO:0000256" key="1">
    <source>
        <dbReference type="SAM" id="MobiDB-lite"/>
    </source>
</evidence>
<evidence type="ECO:0000313" key="3">
    <source>
        <dbReference type="Proteomes" id="UP000070054"/>
    </source>
</evidence>
<name>A0A135SZK2_9PEZI</name>
<keyword evidence="3" id="KW-1185">Reference proteome</keyword>
<evidence type="ECO:0000313" key="2">
    <source>
        <dbReference type="EMBL" id="KXH41348.1"/>
    </source>
</evidence>
<feature type="compositionally biased region" description="Basic and acidic residues" evidence="1">
    <location>
        <begin position="26"/>
        <end position="36"/>
    </location>
</feature>
<feature type="compositionally biased region" description="Basic and acidic residues" evidence="1">
    <location>
        <begin position="106"/>
        <end position="121"/>
    </location>
</feature>
<gene>
    <name evidence="2" type="ORF">CNYM01_12740</name>
</gene>
<dbReference type="EMBL" id="JEMN01001291">
    <property type="protein sequence ID" value="KXH41348.1"/>
    <property type="molecule type" value="Genomic_DNA"/>
</dbReference>
<reference evidence="2 3" key="1">
    <citation type="submission" date="2014-02" db="EMBL/GenBank/DDBJ databases">
        <title>The genome sequence of Colletotrichum nymphaeae SA-01.</title>
        <authorList>
            <person name="Baroncelli R."/>
            <person name="Thon M.R."/>
        </authorList>
    </citation>
    <scope>NUCLEOTIDE SEQUENCE [LARGE SCALE GENOMIC DNA]</scope>
    <source>
        <strain evidence="2 3">SA-01</strain>
    </source>
</reference>
<sequence>MAHPLLVMKQRDAVGPKPLSRPQAKRRSEVTPRKDLSSMQGSSDSEPSLKRDGSTRNRHRASLSNLWHKTVSRMPTLSKKDASKGQIARAAHASSTDQSDSQTDEGEQHQIDKSATSKDDITSSQRKKGLFKRRSLGNIFGTSSRKTLKRYIKSEEALATSVGSDVETPVHDGFSSASLVAPELPKVRASGNFEKECVIITGEPPTVQPPICLGKHTPQLLKIQTGDGQPPFLDLGDALEDRVPDVSLSALALAKRPRSLDLKKLLVDASAAADLNFITSALDKEHGKEKQTSKPSSTDQHAHLGSGTPRPVEAKNPLEVANKASEAESGNMVASIKTTDAASAVIQAEMSNKILPAVNTEATDPPSIIFPVEMSNRIVPVVNTALTRFPGESDSRDAVASTEATGPRIKEVTVRDAGYTPIEKPDFERSTREHILRSYAQISGKYGPFYPTARMRTSIDLVWQDGIGITSHGLNANALCREDWESDTTVAGLEKDDVPDTNLMRKQSDDGQLQEYLSLPHNVSEGEAERKPKYGEWLSRSAIPVTDNSTMTREIHRETMDTGRLAVIPDMTLELQSTKRNGYSIIYPPNYVSKPRVTSMNALVMEPLLNTASERHRVISDGKGRAITSNDTSSLSVDSGGSEIRRRKTKSMTFIKNIDISSLDNSYNQMRKLAFPGDSIGGPESRFETSVYYDGGSWDVCEDYSDVDEVF</sequence>
<feature type="compositionally biased region" description="Polar residues" evidence="1">
    <location>
        <begin position="37"/>
        <end position="46"/>
    </location>
</feature>
<organism evidence="2 3">
    <name type="scientific">Colletotrichum nymphaeae SA-01</name>
    <dbReference type="NCBI Taxonomy" id="1460502"/>
    <lineage>
        <taxon>Eukaryota</taxon>
        <taxon>Fungi</taxon>
        <taxon>Dikarya</taxon>
        <taxon>Ascomycota</taxon>
        <taxon>Pezizomycotina</taxon>
        <taxon>Sordariomycetes</taxon>
        <taxon>Hypocreomycetidae</taxon>
        <taxon>Glomerellales</taxon>
        <taxon>Glomerellaceae</taxon>
        <taxon>Colletotrichum</taxon>
        <taxon>Colletotrichum acutatum species complex</taxon>
    </lineage>
</organism>
<feature type="region of interest" description="Disordered" evidence="1">
    <location>
        <begin position="1"/>
        <end position="128"/>
    </location>
</feature>
<feature type="region of interest" description="Disordered" evidence="1">
    <location>
        <begin position="284"/>
        <end position="315"/>
    </location>
</feature>
<protein>
    <submittedName>
        <fullName evidence="2">Uncharacterized protein</fullName>
    </submittedName>
</protein>
<dbReference type="AlphaFoldDB" id="A0A135SZK2"/>
<accession>A0A135SZK2</accession>
<dbReference type="OrthoDB" id="4844996at2759"/>
<dbReference type="Proteomes" id="UP000070054">
    <property type="component" value="Unassembled WGS sequence"/>
</dbReference>
<comment type="caution">
    <text evidence="2">The sequence shown here is derived from an EMBL/GenBank/DDBJ whole genome shotgun (WGS) entry which is preliminary data.</text>
</comment>
<feature type="region of interest" description="Disordered" evidence="1">
    <location>
        <begin position="492"/>
        <end position="513"/>
    </location>
</feature>
<proteinExistence type="predicted"/>